<protein>
    <recommendedName>
        <fullName evidence="2">Dienelactone hydrolase domain-containing protein</fullName>
    </recommendedName>
</protein>
<dbReference type="InterPro" id="IPR002925">
    <property type="entry name" value="Dienelactn_hydro"/>
</dbReference>
<reference evidence="3 4" key="1">
    <citation type="submission" date="2019-03" db="EMBL/GenBank/DDBJ databases">
        <title>Draft genome sequences of novel Actinobacteria.</title>
        <authorList>
            <person name="Sahin N."/>
            <person name="Ay H."/>
            <person name="Saygin H."/>
        </authorList>
    </citation>
    <scope>NUCLEOTIDE SEQUENCE [LARGE SCALE GENOMIC DNA]</scope>
    <source>
        <strain evidence="3 4">JCM 30547</strain>
    </source>
</reference>
<dbReference type="Pfam" id="PF01738">
    <property type="entry name" value="DLH"/>
    <property type="match status" value="1"/>
</dbReference>
<dbReference type="EMBL" id="SMKA01000012">
    <property type="protein sequence ID" value="TDC33682.1"/>
    <property type="molecule type" value="Genomic_DNA"/>
</dbReference>
<keyword evidence="1" id="KW-0472">Membrane</keyword>
<keyword evidence="4" id="KW-1185">Reference proteome</keyword>
<dbReference type="PANTHER" id="PTHR43265">
    <property type="entry name" value="ESTERASE ESTD"/>
    <property type="match status" value="1"/>
</dbReference>
<keyword evidence="1" id="KW-0812">Transmembrane</keyword>
<feature type="transmembrane region" description="Helical" evidence="1">
    <location>
        <begin position="397"/>
        <end position="418"/>
    </location>
</feature>
<evidence type="ECO:0000259" key="2">
    <source>
        <dbReference type="Pfam" id="PF01738"/>
    </source>
</evidence>
<evidence type="ECO:0000313" key="3">
    <source>
        <dbReference type="EMBL" id="TDC33682.1"/>
    </source>
</evidence>
<evidence type="ECO:0000256" key="1">
    <source>
        <dbReference type="SAM" id="Phobius"/>
    </source>
</evidence>
<gene>
    <name evidence="3" type="ORF">E1261_05640</name>
</gene>
<dbReference type="PANTHER" id="PTHR43265:SF1">
    <property type="entry name" value="ESTERASE ESTD"/>
    <property type="match status" value="1"/>
</dbReference>
<sequence length="496" mass="51932">MSTAAPSARLVLAVLASAVVGVVLLSLAGPLLGPAQDWRPEPYVAPPLTDRPPPPIDTELAPAGGERAVVREEISVPVRADQLAATVFSPDAPGRYPAVAFVHGAGAGDRSSFYGMAERFARAGIVAVAYDKRSDYSYFDNRDFDQLAEDASAVVAVLRQRSDVDPKRAGLWGLSEGGRVVPLAASRDSGVAFVVTVGGAIRGPLRNTAWSVYEGLAEAGAPAGAGRLAVRILGGGHLFTLHLDPPTGVWADVKQPALVIYGTNDFLVPPTESSRQIVDDLRRGGNTAHAVRFLDGADHVGRRDGDFAPGYVRTVTDWITGLPDSAAAATPVAGALPVQRYATTTVPRTPWYGGTPGLIATVVLAVLGALVVPLVVRRRLPAGAGDGVSVLRSSRRAMRAGIAAYAVMWVYVIMTLGLGYTRNGGALLFQVGWGVVRVAALLAVVAGVVAVAKLLAARRRGWAPQGAQHVLLASYGTVAALMILSVAYWGIFEFSW</sequence>
<dbReference type="RefSeq" id="WP_132402908.1">
    <property type="nucleotide sequence ID" value="NZ_SMKA01000012.1"/>
</dbReference>
<proteinExistence type="predicted"/>
<dbReference type="SUPFAM" id="SSF53474">
    <property type="entry name" value="alpha/beta-Hydrolases"/>
    <property type="match status" value="1"/>
</dbReference>
<dbReference type="OrthoDB" id="63034at2"/>
<feature type="transmembrane region" description="Helical" evidence="1">
    <location>
        <begin position="438"/>
        <end position="457"/>
    </location>
</feature>
<dbReference type="AlphaFoldDB" id="A0A4R4QEX8"/>
<dbReference type="InterPro" id="IPR053145">
    <property type="entry name" value="AB_hydrolase_Est10"/>
</dbReference>
<feature type="transmembrane region" description="Helical" evidence="1">
    <location>
        <begin position="469"/>
        <end position="491"/>
    </location>
</feature>
<organism evidence="3 4">
    <name type="scientific">Kribbella albertanoniae</name>
    <dbReference type="NCBI Taxonomy" id="1266829"/>
    <lineage>
        <taxon>Bacteria</taxon>
        <taxon>Bacillati</taxon>
        <taxon>Actinomycetota</taxon>
        <taxon>Actinomycetes</taxon>
        <taxon>Propionibacteriales</taxon>
        <taxon>Kribbellaceae</taxon>
        <taxon>Kribbella</taxon>
    </lineage>
</organism>
<keyword evidence="1" id="KW-1133">Transmembrane helix</keyword>
<dbReference type="Proteomes" id="UP000295075">
    <property type="component" value="Unassembled WGS sequence"/>
</dbReference>
<name>A0A4R4QEX8_9ACTN</name>
<dbReference type="GO" id="GO:0052689">
    <property type="term" value="F:carboxylic ester hydrolase activity"/>
    <property type="evidence" value="ECO:0007669"/>
    <property type="project" value="TreeGrafter"/>
</dbReference>
<evidence type="ECO:0000313" key="4">
    <source>
        <dbReference type="Proteomes" id="UP000295075"/>
    </source>
</evidence>
<dbReference type="Gene3D" id="3.40.50.1820">
    <property type="entry name" value="alpha/beta hydrolase"/>
    <property type="match status" value="1"/>
</dbReference>
<feature type="transmembrane region" description="Helical" evidence="1">
    <location>
        <begin position="351"/>
        <end position="376"/>
    </location>
</feature>
<comment type="caution">
    <text evidence="3">The sequence shown here is derived from an EMBL/GenBank/DDBJ whole genome shotgun (WGS) entry which is preliminary data.</text>
</comment>
<feature type="domain" description="Dienelactone hydrolase" evidence="2">
    <location>
        <begin position="84"/>
        <end position="299"/>
    </location>
</feature>
<accession>A0A4R4QEX8</accession>
<dbReference type="InterPro" id="IPR029058">
    <property type="entry name" value="AB_hydrolase_fold"/>
</dbReference>